<name>A0A5C6JMR8_9ACTN</name>
<dbReference type="EMBL" id="VOGW01000114">
    <property type="protein sequence ID" value="TWV41906.1"/>
    <property type="molecule type" value="Genomic_DNA"/>
</dbReference>
<dbReference type="AlphaFoldDB" id="A0A5C6JMR8"/>
<organism evidence="1 2">
    <name type="scientific">Streptomyces misionensis</name>
    <dbReference type="NCBI Taxonomy" id="67331"/>
    <lineage>
        <taxon>Bacteria</taxon>
        <taxon>Bacillati</taxon>
        <taxon>Actinomycetota</taxon>
        <taxon>Actinomycetes</taxon>
        <taxon>Kitasatosporales</taxon>
        <taxon>Streptomycetaceae</taxon>
        <taxon>Streptomyces</taxon>
    </lineage>
</organism>
<proteinExistence type="predicted"/>
<evidence type="ECO:0000313" key="2">
    <source>
        <dbReference type="Proteomes" id="UP000320481"/>
    </source>
</evidence>
<dbReference type="Proteomes" id="UP000320481">
    <property type="component" value="Unassembled WGS sequence"/>
</dbReference>
<dbReference type="RefSeq" id="WP_146466557.1">
    <property type="nucleotide sequence ID" value="NZ_VOGW01000114.1"/>
</dbReference>
<keyword evidence="2" id="KW-1185">Reference proteome</keyword>
<gene>
    <name evidence="1" type="ORF">FRZ03_20190</name>
</gene>
<comment type="caution">
    <text evidence="1">The sequence shown here is derived from an EMBL/GenBank/DDBJ whole genome shotgun (WGS) entry which is preliminary data.</text>
</comment>
<reference evidence="1" key="1">
    <citation type="journal article" date="2019" name="Microbiol. Resour. Announc.">
        <title>Draft Genomic Sequences of Streptomyces misionensis and Streptomyces albidoflavus, bacteria applied for phytopathogen biocontrol.</title>
        <authorList>
            <person name="Pylro V."/>
            <person name="Dias A."/>
            <person name="Andreote F."/>
            <person name="Varani A."/>
            <person name="Andreote C."/>
            <person name="Bernardo E."/>
            <person name="Martins T."/>
        </authorList>
    </citation>
    <scope>NUCLEOTIDE SEQUENCE [LARGE SCALE GENOMIC DNA]</scope>
    <source>
        <strain evidence="1">66</strain>
    </source>
</reference>
<accession>A0A5C6JMR8</accession>
<protein>
    <submittedName>
        <fullName evidence="1">Uncharacterized protein</fullName>
    </submittedName>
</protein>
<evidence type="ECO:0000313" key="1">
    <source>
        <dbReference type="EMBL" id="TWV41906.1"/>
    </source>
</evidence>
<sequence length="70" mass="7721">MDTDTNIRNALDKSVEKLETAGRAAHDKTTKDVVDELGRMRSNFRDIHNRAVGAANPEFAGRDLRRAAPG</sequence>